<dbReference type="Gene3D" id="3.40.630.30">
    <property type="match status" value="1"/>
</dbReference>
<keyword evidence="2" id="KW-1185">Reference proteome</keyword>
<evidence type="ECO:0000313" key="2">
    <source>
        <dbReference type="Proteomes" id="UP000093355"/>
    </source>
</evidence>
<organism evidence="1 2">
    <name type="scientific">Microbacterium sediminis</name>
    <dbReference type="NCBI Taxonomy" id="904291"/>
    <lineage>
        <taxon>Bacteria</taxon>
        <taxon>Bacillati</taxon>
        <taxon>Actinomycetota</taxon>
        <taxon>Actinomycetes</taxon>
        <taxon>Micrococcales</taxon>
        <taxon>Microbacteriaceae</taxon>
        <taxon>Microbacterium</taxon>
    </lineage>
</organism>
<dbReference type="RefSeq" id="WP_067027336.1">
    <property type="nucleotide sequence ID" value="NZ_CP038256.1"/>
</dbReference>
<keyword evidence="1" id="KW-0808">Transferase</keyword>
<name>A0A1B9N9B0_9MICO</name>
<proteinExistence type="predicted"/>
<accession>A0A1B9N9B0</accession>
<dbReference type="AlphaFoldDB" id="A0A1B9N9B0"/>
<dbReference type="InterPro" id="IPR000182">
    <property type="entry name" value="GNAT_dom"/>
</dbReference>
<protein>
    <submittedName>
        <fullName evidence="1">Acetyltransferase</fullName>
    </submittedName>
</protein>
<dbReference type="EMBL" id="LXMD01000027">
    <property type="protein sequence ID" value="OCG73183.1"/>
    <property type="molecule type" value="Genomic_DNA"/>
</dbReference>
<sequence length="192" mass="20661">MVEITTRPATLREWDDVQAALTGGGDGASCQCAWPLLPNAEWRSTGVDERREMLRGELRDGPPPGLVAYVDGAPAGWVRIGPRPAQRRLARSRVVRASPEPLDDGSVWAITCFSVRREHRRLGLNAALLEAAVAYAREQGARAVEAYPIDNTAAKPATNDLYVGALTTFLAAGFTVLGRPTPTRATVSLTLT</sequence>
<dbReference type="PROSITE" id="PS51186">
    <property type="entry name" value="GNAT"/>
    <property type="match status" value="1"/>
</dbReference>
<dbReference type="InterPro" id="IPR016181">
    <property type="entry name" value="Acyl_CoA_acyltransferase"/>
</dbReference>
<dbReference type="CDD" id="cd04301">
    <property type="entry name" value="NAT_SF"/>
    <property type="match status" value="1"/>
</dbReference>
<dbReference type="OrthoDB" id="3239945at2"/>
<dbReference type="Pfam" id="PF00583">
    <property type="entry name" value="Acetyltransf_1"/>
    <property type="match status" value="1"/>
</dbReference>
<dbReference type="STRING" id="904291.A7J15_09615"/>
<reference evidence="1 2" key="1">
    <citation type="submission" date="2016-05" db="EMBL/GenBank/DDBJ databases">
        <authorList>
            <person name="Lavstsen T."/>
            <person name="Jespersen J.S."/>
        </authorList>
    </citation>
    <scope>NUCLEOTIDE SEQUENCE [LARGE SCALE GENOMIC DNA]</scope>
    <source>
        <strain evidence="1 2">YLB-01</strain>
    </source>
</reference>
<comment type="caution">
    <text evidence="1">The sequence shown here is derived from an EMBL/GenBank/DDBJ whole genome shotgun (WGS) entry which is preliminary data.</text>
</comment>
<dbReference type="Proteomes" id="UP000093355">
    <property type="component" value="Unassembled WGS sequence"/>
</dbReference>
<evidence type="ECO:0000313" key="1">
    <source>
        <dbReference type="EMBL" id="OCG73183.1"/>
    </source>
</evidence>
<gene>
    <name evidence="1" type="ORF">A7J15_09615</name>
</gene>
<dbReference type="SUPFAM" id="SSF55729">
    <property type="entry name" value="Acyl-CoA N-acyltransferases (Nat)"/>
    <property type="match status" value="1"/>
</dbReference>
<dbReference type="GO" id="GO:0016747">
    <property type="term" value="F:acyltransferase activity, transferring groups other than amino-acyl groups"/>
    <property type="evidence" value="ECO:0007669"/>
    <property type="project" value="InterPro"/>
</dbReference>